<feature type="transmembrane region" description="Helical" evidence="1">
    <location>
        <begin position="324"/>
        <end position="342"/>
    </location>
</feature>
<organism evidence="3 4">
    <name type="scientific">Candidatus Thiothrix anitrata</name>
    <dbReference type="NCBI Taxonomy" id="2823902"/>
    <lineage>
        <taxon>Bacteria</taxon>
        <taxon>Pseudomonadati</taxon>
        <taxon>Pseudomonadota</taxon>
        <taxon>Gammaproteobacteria</taxon>
        <taxon>Thiotrichales</taxon>
        <taxon>Thiotrichaceae</taxon>
        <taxon>Thiothrix</taxon>
    </lineage>
</organism>
<gene>
    <name evidence="3" type="ORF">J8380_11790</name>
</gene>
<keyword evidence="4" id="KW-1185">Reference proteome</keyword>
<evidence type="ECO:0000313" key="3">
    <source>
        <dbReference type="EMBL" id="QTR48957.1"/>
    </source>
</evidence>
<protein>
    <submittedName>
        <fullName evidence="3">TIR domain-containing protein</fullName>
    </submittedName>
</protein>
<feature type="transmembrane region" description="Helical" evidence="1">
    <location>
        <begin position="363"/>
        <end position="381"/>
    </location>
</feature>
<dbReference type="SUPFAM" id="SSF52200">
    <property type="entry name" value="Toll/Interleukin receptor TIR domain"/>
    <property type="match status" value="1"/>
</dbReference>
<evidence type="ECO:0000313" key="4">
    <source>
        <dbReference type="Proteomes" id="UP000672027"/>
    </source>
</evidence>
<feature type="transmembrane region" description="Helical" evidence="1">
    <location>
        <begin position="166"/>
        <end position="185"/>
    </location>
</feature>
<feature type="transmembrane region" description="Helical" evidence="1">
    <location>
        <begin position="233"/>
        <end position="251"/>
    </location>
</feature>
<dbReference type="Gene3D" id="3.40.50.10140">
    <property type="entry name" value="Toll/interleukin-1 receptor homology (TIR) domain"/>
    <property type="match status" value="1"/>
</dbReference>
<feature type="transmembrane region" description="Helical" evidence="1">
    <location>
        <begin position="191"/>
        <end position="212"/>
    </location>
</feature>
<keyword evidence="1" id="KW-1133">Transmembrane helix</keyword>
<dbReference type="RefSeq" id="WP_210225826.1">
    <property type="nucleotide sequence ID" value="NZ_CP072800.1"/>
</dbReference>
<dbReference type="InterPro" id="IPR000157">
    <property type="entry name" value="TIR_dom"/>
</dbReference>
<evidence type="ECO:0000259" key="2">
    <source>
        <dbReference type="Pfam" id="PF13676"/>
    </source>
</evidence>
<feature type="transmembrane region" description="Helical" evidence="1">
    <location>
        <begin position="297"/>
        <end position="318"/>
    </location>
</feature>
<dbReference type="EMBL" id="CP072800">
    <property type="protein sequence ID" value="QTR48957.1"/>
    <property type="molecule type" value="Genomic_DNA"/>
</dbReference>
<feature type="transmembrane region" description="Helical" evidence="1">
    <location>
        <begin position="393"/>
        <end position="414"/>
    </location>
</feature>
<dbReference type="Proteomes" id="UP000672027">
    <property type="component" value="Chromosome"/>
</dbReference>
<keyword evidence="1" id="KW-0472">Membrane</keyword>
<feature type="domain" description="TIR" evidence="2">
    <location>
        <begin position="5"/>
        <end position="113"/>
    </location>
</feature>
<evidence type="ECO:0000256" key="1">
    <source>
        <dbReference type="SAM" id="Phobius"/>
    </source>
</evidence>
<accession>A0ABX7X0M9</accession>
<feature type="transmembrane region" description="Helical" evidence="1">
    <location>
        <begin position="426"/>
        <end position="445"/>
    </location>
</feature>
<keyword evidence="1" id="KW-0812">Transmembrane</keyword>
<feature type="transmembrane region" description="Helical" evidence="1">
    <location>
        <begin position="271"/>
        <end position="290"/>
    </location>
</feature>
<sequence>MDSKIFISYRRLDSFNESHSLYLSLIESSSPNNIFLDIDNINPGVNFEAAIKKAISQIDAILIMIGPNWEGKKEDRENKIMEEGDYVRLEVREAIKMGTKIIPILVKRDNMPEESSLPDDISAMLKETPIKTHNKSNKEIIKEIRKKVETKKPKSISLNAKFARSIYRGWPAYGWMPLFLILAYLNKFGPVGIGLLFAIPALSGILSLRYGLHGLISNIIITIPIAFTGIKGEFGQIGGVGGYVISGWLLSYFLSSKDAFQDILKFLENKYLYLVPLISLSFFRLATSIPQDNGIELIVHIDPLPSAYIFFLFIGISGVNFKKIIIMLIMLGIIWLGLYSFIPSNISIYEGDELIRFANKYTSLISKLLGFLLFYYLGFQINSLLKGKYSKSIFMIIGCLILYALYDISTILPYLNENLSAIKSSLPIVSALSVSGILVGLYAGYYQQWEILIVFMFMLIGIFLTGISLVFASNAVITIPLIWLGFYFFGRELRVAINS</sequence>
<reference evidence="3 4" key="1">
    <citation type="submission" date="2021-04" db="EMBL/GenBank/DDBJ databases">
        <title>Genomics, taxonomy and metabolism of representatives of sulfur bacteria of the genus Thiothrix: Thiothrix fructosivorans QT, Thiothrix unzii A1T and three new species, Thiothrix subterranea sp. nov., Thiothrix litoralis sp. nov. and 'Candidatus Thiothrix anitrata' sp. nov.</title>
        <authorList>
            <person name="Ravin N.V."/>
            <person name="Smolyakov D."/>
            <person name="Rudenko T.S."/>
            <person name="Mardanov A.V."/>
            <person name="Beletsky A.V."/>
            <person name="Markov N.D."/>
            <person name="Fomenkov A.I."/>
            <person name="Roberts R.J."/>
            <person name="Karnachuk O.V."/>
            <person name="Novikov A."/>
            <person name="Grabovich M.Y."/>
        </authorList>
    </citation>
    <scope>NUCLEOTIDE SEQUENCE [LARGE SCALE GENOMIC DNA]</scope>
    <source>
        <strain evidence="3 4">A52</strain>
    </source>
</reference>
<feature type="transmembrane region" description="Helical" evidence="1">
    <location>
        <begin position="451"/>
        <end position="484"/>
    </location>
</feature>
<proteinExistence type="predicted"/>
<dbReference type="Pfam" id="PF13676">
    <property type="entry name" value="TIR_2"/>
    <property type="match status" value="1"/>
</dbReference>
<name>A0ABX7X0M9_9GAMM</name>
<dbReference type="InterPro" id="IPR035897">
    <property type="entry name" value="Toll_tir_struct_dom_sf"/>
</dbReference>